<reference evidence="1" key="1">
    <citation type="submission" date="2018-05" db="EMBL/GenBank/DDBJ databases">
        <authorList>
            <person name="Lanie J.A."/>
            <person name="Ng W.-L."/>
            <person name="Kazmierczak K.M."/>
            <person name="Andrzejewski T.M."/>
            <person name="Davidsen T.M."/>
            <person name="Wayne K.J."/>
            <person name="Tettelin H."/>
            <person name="Glass J.I."/>
            <person name="Rusch D."/>
            <person name="Podicherti R."/>
            <person name="Tsui H.-C.T."/>
            <person name="Winkler M.E."/>
        </authorList>
    </citation>
    <scope>NUCLEOTIDE SEQUENCE</scope>
</reference>
<sequence>MHSNRSHLALIVPASNTVMEPDFHGKGTDFPWTVSTWRIFLESVTKEAEIRMLEEELPRCLAQITTTEPDLVVFGCTSAGSLGGLDSD</sequence>
<dbReference type="AlphaFoldDB" id="A0A382FLT4"/>
<dbReference type="EMBL" id="UINC01050224">
    <property type="protein sequence ID" value="SVB62931.1"/>
    <property type="molecule type" value="Genomic_DNA"/>
</dbReference>
<proteinExistence type="predicted"/>
<evidence type="ECO:0000313" key="1">
    <source>
        <dbReference type="EMBL" id="SVB62931.1"/>
    </source>
</evidence>
<accession>A0A382FLT4</accession>
<dbReference type="InterPro" id="IPR053714">
    <property type="entry name" value="Iso_Racemase_Enz_sf"/>
</dbReference>
<protein>
    <recommendedName>
        <fullName evidence="2">Asp/Glu/hydantoin racemase</fullName>
    </recommendedName>
</protein>
<feature type="non-terminal residue" evidence="1">
    <location>
        <position position="88"/>
    </location>
</feature>
<dbReference type="Gene3D" id="3.40.50.12500">
    <property type="match status" value="1"/>
</dbReference>
<name>A0A382FLT4_9ZZZZ</name>
<organism evidence="1">
    <name type="scientific">marine metagenome</name>
    <dbReference type="NCBI Taxonomy" id="408172"/>
    <lineage>
        <taxon>unclassified sequences</taxon>
        <taxon>metagenomes</taxon>
        <taxon>ecological metagenomes</taxon>
    </lineage>
</organism>
<gene>
    <name evidence="1" type="ORF">METZ01_LOCUS215785</name>
</gene>
<evidence type="ECO:0008006" key="2">
    <source>
        <dbReference type="Google" id="ProtNLM"/>
    </source>
</evidence>